<dbReference type="Pfam" id="PF00583">
    <property type="entry name" value="Acetyltransf_1"/>
    <property type="match status" value="1"/>
</dbReference>
<dbReference type="SUPFAM" id="SSF55729">
    <property type="entry name" value="Acyl-CoA N-acyltransferases (Nat)"/>
    <property type="match status" value="1"/>
</dbReference>
<sequence length="170" mass="19472">MDIVRLPDDEAALRRFLETLWLPYSREREAHTDGFALAEDVDLVAEELEHRLSRHQTESYRAWVAIDGTHDATRLADTDAEFVGFVTTDIDESPSVFDRPDRLVIADIYVLERYRGTGLARALVDRARTRARESGCTEVKLEVDVDNDRALAFYEKIGFETVRYTMSVSV</sequence>
<dbReference type="KEGG" id="srub:C2R22_12735"/>
<evidence type="ECO:0000256" key="2">
    <source>
        <dbReference type="ARBA" id="ARBA00023315"/>
    </source>
</evidence>
<dbReference type="InterPro" id="IPR050680">
    <property type="entry name" value="YpeA/RimI_acetyltransf"/>
</dbReference>
<dbReference type="InterPro" id="IPR016181">
    <property type="entry name" value="Acyl_CoA_acyltransferase"/>
</dbReference>
<dbReference type="Gene3D" id="3.40.630.30">
    <property type="match status" value="1"/>
</dbReference>
<keyword evidence="5" id="KW-1185">Reference proteome</keyword>
<dbReference type="OrthoDB" id="125295at2157"/>
<keyword evidence="1 4" id="KW-0808">Transferase</keyword>
<protein>
    <submittedName>
        <fullName evidence="4">GNAT family N-acetyltransferase</fullName>
    </submittedName>
</protein>
<dbReference type="GeneID" id="35592972"/>
<dbReference type="PANTHER" id="PTHR43420">
    <property type="entry name" value="ACETYLTRANSFERASE"/>
    <property type="match status" value="1"/>
</dbReference>
<accession>A0A2I8VKF2</accession>
<gene>
    <name evidence="4" type="ORF">C2R22_12735</name>
</gene>
<proteinExistence type="predicted"/>
<name>A0A2I8VKF2_9EURY</name>
<reference evidence="4 5" key="1">
    <citation type="submission" date="2018-01" db="EMBL/GenBank/DDBJ databases">
        <title>Complete genome sequence of Salinigranum rubrum GX10T, an extremely halophilic archaeon isolated from a marine solar saltern.</title>
        <authorList>
            <person name="Han S."/>
        </authorList>
    </citation>
    <scope>NUCLEOTIDE SEQUENCE [LARGE SCALE GENOMIC DNA]</scope>
    <source>
        <strain evidence="4 5">GX10</strain>
    </source>
</reference>
<evidence type="ECO:0000313" key="5">
    <source>
        <dbReference type="Proteomes" id="UP000236584"/>
    </source>
</evidence>
<dbReference type="GO" id="GO:0016747">
    <property type="term" value="F:acyltransferase activity, transferring groups other than amino-acyl groups"/>
    <property type="evidence" value="ECO:0007669"/>
    <property type="project" value="InterPro"/>
</dbReference>
<feature type="domain" description="N-acetyltransferase" evidence="3">
    <location>
        <begin position="25"/>
        <end position="170"/>
    </location>
</feature>
<evidence type="ECO:0000313" key="4">
    <source>
        <dbReference type="EMBL" id="AUV82401.1"/>
    </source>
</evidence>
<dbReference type="RefSeq" id="WP_103426090.1">
    <property type="nucleotide sequence ID" value="NZ_CP026309.1"/>
</dbReference>
<dbReference type="InterPro" id="IPR000182">
    <property type="entry name" value="GNAT_dom"/>
</dbReference>
<dbReference type="AlphaFoldDB" id="A0A2I8VKF2"/>
<evidence type="ECO:0000256" key="1">
    <source>
        <dbReference type="ARBA" id="ARBA00022679"/>
    </source>
</evidence>
<dbReference type="EMBL" id="CP026309">
    <property type="protein sequence ID" value="AUV82401.1"/>
    <property type="molecule type" value="Genomic_DNA"/>
</dbReference>
<organism evidence="4 5">
    <name type="scientific">Salinigranum rubrum</name>
    <dbReference type="NCBI Taxonomy" id="755307"/>
    <lineage>
        <taxon>Archaea</taxon>
        <taxon>Methanobacteriati</taxon>
        <taxon>Methanobacteriota</taxon>
        <taxon>Stenosarchaea group</taxon>
        <taxon>Halobacteria</taxon>
        <taxon>Halobacteriales</taxon>
        <taxon>Haloferacaceae</taxon>
        <taxon>Salinigranum</taxon>
    </lineage>
</organism>
<evidence type="ECO:0000259" key="3">
    <source>
        <dbReference type="PROSITE" id="PS51186"/>
    </source>
</evidence>
<dbReference type="PROSITE" id="PS51186">
    <property type="entry name" value="GNAT"/>
    <property type="match status" value="1"/>
</dbReference>
<keyword evidence="2" id="KW-0012">Acyltransferase</keyword>
<dbReference type="Proteomes" id="UP000236584">
    <property type="component" value="Chromosome"/>
</dbReference>
<dbReference type="CDD" id="cd04301">
    <property type="entry name" value="NAT_SF"/>
    <property type="match status" value="1"/>
</dbReference>